<dbReference type="Gene3D" id="1.10.287.280">
    <property type="match status" value="1"/>
</dbReference>
<dbReference type="GO" id="GO:0000428">
    <property type="term" value="C:DNA-directed RNA polymerase complex"/>
    <property type="evidence" value="ECO:0007669"/>
    <property type="project" value="UniProtKB-KW"/>
</dbReference>
<gene>
    <name evidence="2" type="ORF">VOWphi5012_084</name>
</gene>
<sequence length="403" mass="45041">MNISTYSPMEYLMIDLATTFGNDKGTFDEAIEWVKENSKNLDKLVHEADEPALYMKSLMALRKAAKTGYTNHRIELDATASGLQMFAALTGCVQTASQVGMVDPNKRCDVYTALMGYMNKYLPEDKHIGYSPEGLQRQDLKTPFMTHYYQSTKQPEQVFGKGTAQLVAFYKACKQMCPGGEDALASLAGCVQEGIVEYATTMPDGHYTNTKVITQVSKKVVIDEIPTASGKPSSMSHVYDVVQWDDGFRALGSKGAHITDAYVVREMRRRAKHNKDELMLVDSALQGCKLTDPTEPVSIALAQRVLEGEDITDNQGALLAKIIDGVLDKPSFELVTIHDAFTALPQYGNEVRWYYREILAEIAESNLFQRMLRDFSRTNGTYTKMAGHEELPSLIRQANYCLR</sequence>
<protein>
    <submittedName>
        <fullName evidence="2">DNA-directed RNA polymerase</fullName>
    </submittedName>
</protein>
<evidence type="ECO:0000313" key="3">
    <source>
        <dbReference type="Proteomes" id="UP000325783"/>
    </source>
</evidence>
<dbReference type="EMBL" id="MN584918">
    <property type="protein sequence ID" value="QFR59873.1"/>
    <property type="molecule type" value="Genomic_DNA"/>
</dbReference>
<reference evidence="2 3" key="1">
    <citation type="submission" date="2019-10" db="EMBL/GenBank/DDBJ databases">
        <authorList>
            <person name="Lin L.C."/>
        </authorList>
    </citation>
    <scope>NUCLEOTIDE SEQUENCE [LARGE SCALE GENOMIC DNA]</scope>
</reference>
<dbReference type="InterPro" id="IPR043502">
    <property type="entry name" value="DNA/RNA_pol_sf"/>
</dbReference>
<organism evidence="2 3">
    <name type="scientific">Vibrio phage phi50-12</name>
    <dbReference type="NCBI Taxonomy" id="2654972"/>
    <lineage>
        <taxon>Viruses</taxon>
        <taxon>Duplodnaviria</taxon>
        <taxon>Heunggongvirae</taxon>
        <taxon>Uroviricota</taxon>
        <taxon>Caudoviricetes</taxon>
        <taxon>Schitoviridae</taxon>
        <taxon>Penintadodekavirus</taxon>
        <taxon>Penintadodekavirus 5012</taxon>
    </lineage>
</organism>
<accession>A0A5P8PRG9</accession>
<keyword evidence="3" id="KW-1185">Reference proteome</keyword>
<dbReference type="Pfam" id="PF00940">
    <property type="entry name" value="RNA_pol"/>
    <property type="match status" value="1"/>
</dbReference>
<dbReference type="Proteomes" id="UP000325783">
    <property type="component" value="Segment"/>
</dbReference>
<dbReference type="InterPro" id="IPR046950">
    <property type="entry name" value="DNA-dir_Rpol_C_phage-type"/>
</dbReference>
<keyword evidence="2" id="KW-0240">DNA-directed RNA polymerase</keyword>
<name>A0A5P8PRG9_9CAUD</name>
<keyword evidence="2" id="KW-0804">Transcription</keyword>
<proteinExistence type="predicted"/>
<dbReference type="SUPFAM" id="SSF56672">
    <property type="entry name" value="DNA/RNA polymerases"/>
    <property type="match status" value="1"/>
</dbReference>
<evidence type="ECO:0000259" key="1">
    <source>
        <dbReference type="Pfam" id="PF00940"/>
    </source>
</evidence>
<evidence type="ECO:0000313" key="2">
    <source>
        <dbReference type="EMBL" id="QFR59873.1"/>
    </source>
</evidence>
<feature type="domain" description="DNA-directed RNA polymerase C-terminal" evidence="1">
    <location>
        <begin position="9"/>
        <end position="153"/>
    </location>
</feature>